<dbReference type="InterPro" id="IPR050090">
    <property type="entry name" value="Tyrosine_recombinase_XerCD"/>
</dbReference>
<keyword evidence="4" id="KW-0159">Chromosome partition</keyword>
<dbReference type="GO" id="GO:0003677">
    <property type="term" value="F:DNA binding"/>
    <property type="evidence" value="ECO:0007669"/>
    <property type="project" value="UniProtKB-UniRule"/>
</dbReference>
<keyword evidence="5" id="KW-0229">DNA integration</keyword>
<keyword evidence="3" id="KW-0132">Cell division</keyword>
<evidence type="ECO:0000313" key="12">
    <source>
        <dbReference type="EMBL" id="SKB60993.1"/>
    </source>
</evidence>
<comment type="subcellular location">
    <subcellularLocation>
        <location evidence="1">Cytoplasm</location>
    </subcellularLocation>
</comment>
<name>A0A1T5CNV8_9FIRM</name>
<keyword evidence="8" id="KW-0131">Cell cycle</keyword>
<evidence type="ECO:0000256" key="8">
    <source>
        <dbReference type="ARBA" id="ARBA00023306"/>
    </source>
</evidence>
<dbReference type="InterPro" id="IPR010998">
    <property type="entry name" value="Integrase_recombinase_N"/>
</dbReference>
<dbReference type="Gene3D" id="1.10.443.10">
    <property type="entry name" value="Intergrase catalytic core"/>
    <property type="match status" value="1"/>
</dbReference>
<dbReference type="RefSeq" id="WP_079590090.1">
    <property type="nucleotide sequence ID" value="NZ_FUYN01000005.1"/>
</dbReference>
<evidence type="ECO:0000256" key="3">
    <source>
        <dbReference type="ARBA" id="ARBA00022618"/>
    </source>
</evidence>
<dbReference type="InterPro" id="IPR002104">
    <property type="entry name" value="Integrase_catalytic"/>
</dbReference>
<dbReference type="AlphaFoldDB" id="A0A1T5CNV8"/>
<sequence length="371" mass="43398">MIKIHNKSDKPDNIVAKQHHIIDKCIEIETALPHFMKDYFIYLKNAVSLSTRLAYLEDIEFFLKYLISNDESYIHLNNLSEITIEQFSKLKARDINYFIGEYCTRYLKSINGNDYLFKNDNRSLARKKSSLSSLFKYMYRNNQLENNITDGFNPIKLPKPQPDAIKKLAVDEVAIMLDIVSTGEGLTDKEKIYWEKTKLRDKAILLFFVTYGLRLSEIQQLNLSSFNYGRDEFKIYRKRSKEALMPLNSTIKKALDDYISCERPNSDLLDENNEDALFLSIQNKRLTMKAIRELVKKYTSLAMGTTRDKGYSPHKLRATAASSLIDYGFSIYDVKTLLDHENITTTQLYSAQRKNLKRDIIKNFEWNDEKK</sequence>
<keyword evidence="2" id="KW-0963">Cytoplasm</keyword>
<gene>
    <name evidence="12" type="ORF">SAMN02745120_2299</name>
</gene>
<dbReference type="Gene3D" id="1.10.150.130">
    <property type="match status" value="1"/>
</dbReference>
<evidence type="ECO:0000256" key="4">
    <source>
        <dbReference type="ARBA" id="ARBA00022829"/>
    </source>
</evidence>
<evidence type="ECO:0000256" key="5">
    <source>
        <dbReference type="ARBA" id="ARBA00022908"/>
    </source>
</evidence>
<evidence type="ECO:0000256" key="9">
    <source>
        <dbReference type="PROSITE-ProRule" id="PRU01248"/>
    </source>
</evidence>
<dbReference type="InterPro" id="IPR013762">
    <property type="entry name" value="Integrase-like_cat_sf"/>
</dbReference>
<reference evidence="13" key="1">
    <citation type="submission" date="2017-02" db="EMBL/GenBank/DDBJ databases">
        <authorList>
            <person name="Varghese N."/>
            <person name="Submissions S."/>
        </authorList>
    </citation>
    <scope>NUCLEOTIDE SEQUENCE [LARGE SCALE GENOMIC DNA]</scope>
    <source>
        <strain evidence="13">ATCC 35199</strain>
    </source>
</reference>
<protein>
    <submittedName>
        <fullName evidence="12">Site-specific recombinase XerD</fullName>
    </submittedName>
</protein>
<dbReference type="InterPro" id="IPR044068">
    <property type="entry name" value="CB"/>
</dbReference>
<dbReference type="GO" id="GO:0005737">
    <property type="term" value="C:cytoplasm"/>
    <property type="evidence" value="ECO:0007669"/>
    <property type="project" value="UniProtKB-SubCell"/>
</dbReference>
<proteinExistence type="predicted"/>
<feature type="domain" description="Tyr recombinase" evidence="10">
    <location>
        <begin position="163"/>
        <end position="362"/>
    </location>
</feature>
<dbReference type="SUPFAM" id="SSF56349">
    <property type="entry name" value="DNA breaking-rejoining enzymes"/>
    <property type="match status" value="1"/>
</dbReference>
<dbReference type="GO" id="GO:0051301">
    <property type="term" value="P:cell division"/>
    <property type="evidence" value="ECO:0007669"/>
    <property type="project" value="UniProtKB-KW"/>
</dbReference>
<evidence type="ECO:0000259" key="10">
    <source>
        <dbReference type="PROSITE" id="PS51898"/>
    </source>
</evidence>
<dbReference type="GO" id="GO:0006310">
    <property type="term" value="P:DNA recombination"/>
    <property type="evidence" value="ECO:0007669"/>
    <property type="project" value="UniProtKB-KW"/>
</dbReference>
<dbReference type="OrthoDB" id="283809at2"/>
<evidence type="ECO:0000256" key="6">
    <source>
        <dbReference type="ARBA" id="ARBA00023125"/>
    </source>
</evidence>
<feature type="domain" description="Core-binding (CB)" evidence="11">
    <location>
        <begin position="30"/>
        <end position="139"/>
    </location>
</feature>
<keyword evidence="6 9" id="KW-0238">DNA-binding</keyword>
<dbReference type="PANTHER" id="PTHR30349:SF77">
    <property type="entry name" value="TYROSINE RECOMBINASE XERC"/>
    <property type="match status" value="1"/>
</dbReference>
<keyword evidence="13" id="KW-1185">Reference proteome</keyword>
<evidence type="ECO:0000256" key="2">
    <source>
        <dbReference type="ARBA" id="ARBA00022490"/>
    </source>
</evidence>
<dbReference type="Pfam" id="PF00589">
    <property type="entry name" value="Phage_integrase"/>
    <property type="match status" value="1"/>
</dbReference>
<dbReference type="InterPro" id="IPR011010">
    <property type="entry name" value="DNA_brk_join_enz"/>
</dbReference>
<dbReference type="Proteomes" id="UP000243406">
    <property type="component" value="Unassembled WGS sequence"/>
</dbReference>
<accession>A0A1T5CNV8</accession>
<dbReference type="PROSITE" id="PS51900">
    <property type="entry name" value="CB"/>
    <property type="match status" value="1"/>
</dbReference>
<organism evidence="12 13">
    <name type="scientific">Acetoanaerobium noterae</name>
    <dbReference type="NCBI Taxonomy" id="745369"/>
    <lineage>
        <taxon>Bacteria</taxon>
        <taxon>Bacillati</taxon>
        <taxon>Bacillota</taxon>
        <taxon>Clostridia</taxon>
        <taxon>Peptostreptococcales</taxon>
        <taxon>Filifactoraceae</taxon>
        <taxon>Acetoanaerobium</taxon>
    </lineage>
</organism>
<dbReference type="PROSITE" id="PS51898">
    <property type="entry name" value="TYR_RECOMBINASE"/>
    <property type="match status" value="1"/>
</dbReference>
<dbReference type="EMBL" id="FUYN01000005">
    <property type="protein sequence ID" value="SKB60993.1"/>
    <property type="molecule type" value="Genomic_DNA"/>
</dbReference>
<dbReference type="GO" id="GO:0015074">
    <property type="term" value="P:DNA integration"/>
    <property type="evidence" value="ECO:0007669"/>
    <property type="project" value="UniProtKB-KW"/>
</dbReference>
<evidence type="ECO:0000259" key="11">
    <source>
        <dbReference type="PROSITE" id="PS51900"/>
    </source>
</evidence>
<evidence type="ECO:0000313" key="13">
    <source>
        <dbReference type="Proteomes" id="UP000243406"/>
    </source>
</evidence>
<keyword evidence="7" id="KW-0233">DNA recombination</keyword>
<evidence type="ECO:0000256" key="7">
    <source>
        <dbReference type="ARBA" id="ARBA00023172"/>
    </source>
</evidence>
<dbReference type="PANTHER" id="PTHR30349">
    <property type="entry name" value="PHAGE INTEGRASE-RELATED"/>
    <property type="match status" value="1"/>
</dbReference>
<evidence type="ECO:0000256" key="1">
    <source>
        <dbReference type="ARBA" id="ARBA00004496"/>
    </source>
</evidence>
<dbReference type="GO" id="GO:0007059">
    <property type="term" value="P:chromosome segregation"/>
    <property type="evidence" value="ECO:0007669"/>
    <property type="project" value="UniProtKB-KW"/>
</dbReference>